<dbReference type="Gene3D" id="3.40.50.1110">
    <property type="entry name" value="SGNH hydrolase"/>
    <property type="match status" value="1"/>
</dbReference>
<evidence type="ECO:0000256" key="5">
    <source>
        <dbReference type="ARBA" id="ARBA00022989"/>
    </source>
</evidence>
<dbReference type="InterPro" id="IPR036514">
    <property type="entry name" value="SGNH_hydro_sf"/>
</dbReference>
<reference evidence="11" key="1">
    <citation type="submission" date="2018-07" db="EMBL/GenBank/DDBJ databases">
        <authorList>
            <person name="Somerville V."/>
        </authorList>
    </citation>
    <scope>NUCLEOTIDE SEQUENCE</scope>
    <source>
        <strain evidence="11">NWC_2_2</strain>
    </source>
</reference>
<feature type="transmembrane region" description="Helical" evidence="9">
    <location>
        <begin position="168"/>
        <end position="187"/>
    </location>
</feature>
<feature type="region of interest" description="Disordered" evidence="8">
    <location>
        <begin position="425"/>
        <end position="467"/>
    </location>
</feature>
<feature type="transmembrane region" description="Helical" evidence="9">
    <location>
        <begin position="299"/>
        <end position="317"/>
    </location>
</feature>
<feature type="transmembrane region" description="Helical" evidence="9">
    <location>
        <begin position="138"/>
        <end position="159"/>
    </location>
</feature>
<protein>
    <submittedName>
        <fullName evidence="11">Acetyltransferase</fullName>
    </submittedName>
</protein>
<keyword evidence="7" id="KW-0012">Acyltransferase</keyword>
<dbReference type="InterPro" id="IPR050879">
    <property type="entry name" value="Acyltransferase_3"/>
</dbReference>
<evidence type="ECO:0000256" key="4">
    <source>
        <dbReference type="ARBA" id="ARBA00022692"/>
    </source>
</evidence>
<keyword evidence="4 9" id="KW-0812">Transmembrane</keyword>
<dbReference type="AlphaFoldDB" id="A0A3G6JI75"/>
<dbReference type="Pfam" id="PF01757">
    <property type="entry name" value="Acyl_transf_3"/>
    <property type="match status" value="1"/>
</dbReference>
<evidence type="ECO:0000313" key="11">
    <source>
        <dbReference type="EMBL" id="AZA16310.1"/>
    </source>
</evidence>
<organism evidence="11">
    <name type="scientific">Lactobacillus delbrueckii subsp. lactis</name>
    <dbReference type="NCBI Taxonomy" id="29397"/>
    <lineage>
        <taxon>Bacteria</taxon>
        <taxon>Bacillati</taxon>
        <taxon>Bacillota</taxon>
        <taxon>Bacilli</taxon>
        <taxon>Lactobacillales</taxon>
        <taxon>Lactobacillaceae</taxon>
        <taxon>Lactobacillus</taxon>
    </lineage>
</organism>
<dbReference type="GO" id="GO:0016747">
    <property type="term" value="F:acyltransferase activity, transferring groups other than amino-acyl groups"/>
    <property type="evidence" value="ECO:0007669"/>
    <property type="project" value="InterPro"/>
</dbReference>
<feature type="transmembrane region" description="Helical" evidence="9">
    <location>
        <begin position="231"/>
        <end position="250"/>
    </location>
</feature>
<comment type="subcellular location">
    <subcellularLocation>
        <location evidence="1">Cell membrane</location>
        <topology evidence="1">Multi-pass membrane protein</topology>
    </subcellularLocation>
</comment>
<feature type="transmembrane region" description="Helical" evidence="9">
    <location>
        <begin position="37"/>
        <end position="56"/>
    </location>
</feature>
<sequence>MKKRYITGYAGLRALAVIGVILYHLDPDHFGRGYLGVPVFLVLTGYLVTNQIMAAYRNQGYFDIKSFYQRRFKRLYPPLIAMLWLTSAYIVLFQRNLLNKLYQIVASNLLGVYNWWQIFNGQSYFERFANNESPFTHLWTIAIDWQFYLLWPLVMALLVKFAKKRRNIFWVLVGLSVLSALEMALLFRPGQDTSRIYYGTDTRFFSLGLGSAMAVLWPFEELDNRFTQKDGVILNWTGLATLFGMLLLMFSPLMNAQTAFPYYGGMFIFSFFVTVFAAVIAAPVGIWNRLMTNPVFNWLGSRSYEIYLYQFPVMIFFESRVSDLADHVTLYRVIEIVLILLISEITYRLFEKKRYTSEGIRYNLTKLFQWPVKLSKNWLKTAAFFLVFLIGSSGIIFSPLAKADNKDGALIKTINDNSKQQAEMNKKALESIKSSRKAAKKSSSKKSKQTSKAKTKSKTTKSKSGGKKVNQEFEKYGISQADLQAAQKLQVTAIGDSVMASSSDILHQLLPHAVIDATVSRQANVAPQLLQSYAQKGELQDNVLIGLGTNGPFTDDEVKQIMQIVGPKRQLFWINVVVPTRSWQNQVNQQLQALTKKYKNLTVIDWYGYAHSQSSWFYDDKTHPNNVGQNYYSTYIVKEMVRASGSN</sequence>
<dbReference type="InterPro" id="IPR002656">
    <property type="entry name" value="Acyl_transf_3_dom"/>
</dbReference>
<dbReference type="SUPFAM" id="SSF52266">
    <property type="entry name" value="SGNH hydrolase"/>
    <property type="match status" value="1"/>
</dbReference>
<keyword evidence="5 9" id="KW-1133">Transmembrane helix</keyword>
<feature type="transmembrane region" description="Helical" evidence="9">
    <location>
        <begin position="329"/>
        <end position="350"/>
    </location>
</feature>
<keyword evidence="2" id="KW-1003">Cell membrane</keyword>
<evidence type="ECO:0000256" key="3">
    <source>
        <dbReference type="ARBA" id="ARBA00022679"/>
    </source>
</evidence>
<evidence type="ECO:0000256" key="9">
    <source>
        <dbReference type="SAM" id="Phobius"/>
    </source>
</evidence>
<dbReference type="PANTHER" id="PTHR23028:SF53">
    <property type="entry name" value="ACYL_TRANSF_3 DOMAIN-CONTAINING PROTEIN"/>
    <property type="match status" value="1"/>
</dbReference>
<feature type="transmembrane region" description="Helical" evidence="9">
    <location>
        <begin position="382"/>
        <end position="401"/>
    </location>
</feature>
<evidence type="ECO:0000256" key="8">
    <source>
        <dbReference type="SAM" id="MobiDB-lite"/>
    </source>
</evidence>
<dbReference type="EMBL" id="CP031023">
    <property type="protein sequence ID" value="AZA16310.1"/>
    <property type="molecule type" value="Genomic_DNA"/>
</dbReference>
<dbReference type="PANTHER" id="PTHR23028">
    <property type="entry name" value="ACETYLTRANSFERASE"/>
    <property type="match status" value="1"/>
</dbReference>
<gene>
    <name evidence="11" type="ORF">DQL93_07230</name>
</gene>
<feature type="transmembrane region" description="Helical" evidence="9">
    <location>
        <begin position="6"/>
        <end position="25"/>
    </location>
</feature>
<evidence type="ECO:0000256" key="7">
    <source>
        <dbReference type="ARBA" id="ARBA00023315"/>
    </source>
</evidence>
<evidence type="ECO:0000259" key="10">
    <source>
        <dbReference type="Pfam" id="PF01757"/>
    </source>
</evidence>
<evidence type="ECO:0000256" key="1">
    <source>
        <dbReference type="ARBA" id="ARBA00004651"/>
    </source>
</evidence>
<dbReference type="GO" id="GO:0009103">
    <property type="term" value="P:lipopolysaccharide biosynthetic process"/>
    <property type="evidence" value="ECO:0007669"/>
    <property type="project" value="TreeGrafter"/>
</dbReference>
<feature type="domain" description="Acyltransferase 3" evidence="10">
    <location>
        <begin position="11"/>
        <end position="343"/>
    </location>
</feature>
<feature type="transmembrane region" description="Helical" evidence="9">
    <location>
        <begin position="76"/>
        <end position="94"/>
    </location>
</feature>
<keyword evidence="6 9" id="KW-0472">Membrane</keyword>
<dbReference type="GO" id="GO:0005886">
    <property type="term" value="C:plasma membrane"/>
    <property type="evidence" value="ECO:0007669"/>
    <property type="project" value="UniProtKB-SubCell"/>
</dbReference>
<feature type="transmembrane region" description="Helical" evidence="9">
    <location>
        <begin position="262"/>
        <end position="287"/>
    </location>
</feature>
<keyword evidence="3 11" id="KW-0808">Transferase</keyword>
<dbReference type="RefSeq" id="WP_138490744.1">
    <property type="nucleotide sequence ID" value="NZ_CP072444.1"/>
</dbReference>
<evidence type="ECO:0000256" key="6">
    <source>
        <dbReference type="ARBA" id="ARBA00023136"/>
    </source>
</evidence>
<proteinExistence type="predicted"/>
<feature type="compositionally biased region" description="Basic residues" evidence="8">
    <location>
        <begin position="434"/>
        <end position="466"/>
    </location>
</feature>
<name>A0A3G6JI75_LACDL</name>
<evidence type="ECO:0000256" key="2">
    <source>
        <dbReference type="ARBA" id="ARBA00022475"/>
    </source>
</evidence>
<accession>A0A3G6JI75</accession>
<dbReference type="CDD" id="cd01840">
    <property type="entry name" value="SGNH_hydrolase_yrhL_like"/>
    <property type="match status" value="1"/>
</dbReference>
<feature type="transmembrane region" description="Helical" evidence="9">
    <location>
        <begin position="202"/>
        <end position="219"/>
    </location>
</feature>